<keyword evidence="3" id="KW-1185">Reference proteome</keyword>
<proteinExistence type="predicted"/>
<dbReference type="OrthoDB" id="604159at2759"/>
<evidence type="ECO:0000259" key="1">
    <source>
        <dbReference type="Pfam" id="PF07762"/>
    </source>
</evidence>
<dbReference type="Gramene" id="TraesCS7B03G0200800.1">
    <property type="protein sequence ID" value="TraesCS7B03G0200800.1.CDS1"/>
    <property type="gene ID" value="TraesCS7B03G0200800"/>
</dbReference>
<dbReference type="GeneID" id="123157700"/>
<dbReference type="OMA" id="WIYRKVS"/>
<dbReference type="PANTHER" id="PTHR33074:SF66">
    <property type="entry name" value="DUF1618 DOMAIN-CONTAINING PROTEIN"/>
    <property type="match status" value="1"/>
</dbReference>
<dbReference type="Gramene" id="TraesCS7B02G074200.1">
    <property type="protein sequence ID" value="TraesCS7B02G074200.1.cds1"/>
    <property type="gene ID" value="TraesCS7B02G074200"/>
</dbReference>
<dbReference type="AlphaFoldDB" id="A0A3B6SAN8"/>
<accession>A0A3B6SAN8</accession>
<evidence type="ECO:0000313" key="2">
    <source>
        <dbReference type="EnsemblPlants" id="TraesCS7B02G074200.1.cds1"/>
    </source>
</evidence>
<reference evidence="2" key="1">
    <citation type="submission" date="2018-08" db="EMBL/GenBank/DDBJ databases">
        <authorList>
            <person name="Rossello M."/>
        </authorList>
    </citation>
    <scope>NUCLEOTIDE SEQUENCE [LARGE SCALE GENOMIC DNA]</scope>
    <source>
        <strain evidence="2">cv. Chinese Spring</strain>
    </source>
</reference>
<gene>
    <name evidence="2" type="primary">LOC123157700</name>
</gene>
<dbReference type="InterPro" id="IPR011676">
    <property type="entry name" value="DUF1618"/>
</dbReference>
<organism evidence="2">
    <name type="scientific">Triticum aestivum</name>
    <name type="common">Wheat</name>
    <dbReference type="NCBI Taxonomy" id="4565"/>
    <lineage>
        <taxon>Eukaryota</taxon>
        <taxon>Viridiplantae</taxon>
        <taxon>Streptophyta</taxon>
        <taxon>Embryophyta</taxon>
        <taxon>Tracheophyta</taxon>
        <taxon>Spermatophyta</taxon>
        <taxon>Magnoliopsida</taxon>
        <taxon>Liliopsida</taxon>
        <taxon>Poales</taxon>
        <taxon>Poaceae</taxon>
        <taxon>BOP clade</taxon>
        <taxon>Pooideae</taxon>
        <taxon>Triticodae</taxon>
        <taxon>Triticeae</taxon>
        <taxon>Triticinae</taxon>
        <taxon>Triticum</taxon>
    </lineage>
</organism>
<dbReference type="KEGG" id="taes:123157700"/>
<protein>
    <recommendedName>
        <fullName evidence="1">DUF1618 domain-containing protein</fullName>
    </recommendedName>
</protein>
<sequence length="429" mass="47143">MATNAGHPAWLLTAAEGYVGDRSNERTATGFTSKGLSIKASFFPNRPPQPSKLWAHCPEAAVVETPRVLCIAGDLILFRVPISSGPVRGNSFLWPLDSDYFVYRADPNLRVLKQLLTDVHSRKFEDCEVGILPRGLHDYTIAALVPVPPTIDTFKLHLFHSETCSWTSMVLPVAEPQEGFDRVIPTNTDLHRHDTSNVITIGGEYGTMGWVDLWRGILFCDVLREKPALRGIPLPLPMYHITGGDGKGLYLGRAMDCRGIAFVNGCLKFVQLDITGNYLLNGPIDGETGFPALLVSDWAISSWTNSKMDNSYKAWGDAECTVHASEVTIKTDMISDPTGMLLLPSEEGVENPEQEAAYFPRLVISDPSPSLDGDGVVYLIAREKLYHPKSWVLALDMNSRTLQSVVPFGIVEDPCDSVVYCTSRSASNA</sequence>
<dbReference type="Proteomes" id="UP000019116">
    <property type="component" value="Chromosome 7B"/>
</dbReference>
<dbReference type="PANTHER" id="PTHR33074">
    <property type="entry name" value="EXPRESSED PROTEIN-RELATED"/>
    <property type="match status" value="1"/>
</dbReference>
<reference evidence="2" key="2">
    <citation type="submission" date="2018-10" db="UniProtKB">
        <authorList>
            <consortium name="EnsemblPlants"/>
        </authorList>
    </citation>
    <scope>IDENTIFICATION</scope>
</reference>
<evidence type="ECO:0000313" key="3">
    <source>
        <dbReference type="Proteomes" id="UP000019116"/>
    </source>
</evidence>
<dbReference type="RefSeq" id="XP_044431871.1">
    <property type="nucleotide sequence ID" value="XM_044575936.1"/>
</dbReference>
<name>A0A3B6SAN8_WHEAT</name>
<feature type="domain" description="DUF1618" evidence="1">
    <location>
        <begin position="210"/>
        <end position="336"/>
    </location>
</feature>
<dbReference type="EnsemblPlants" id="TraesCS7B02G074200.1">
    <property type="protein sequence ID" value="TraesCS7B02G074200.1.cds1"/>
    <property type="gene ID" value="TraesCS7B02G074200"/>
</dbReference>
<dbReference type="Pfam" id="PF07762">
    <property type="entry name" value="DUF1618"/>
    <property type="match status" value="1"/>
</dbReference>